<dbReference type="EMBL" id="BPVZ01000063">
    <property type="protein sequence ID" value="GKV23475.1"/>
    <property type="molecule type" value="Genomic_DNA"/>
</dbReference>
<organism evidence="18 19">
    <name type="scientific">Rubroshorea leprosula</name>
    <dbReference type="NCBI Taxonomy" id="152421"/>
    <lineage>
        <taxon>Eukaryota</taxon>
        <taxon>Viridiplantae</taxon>
        <taxon>Streptophyta</taxon>
        <taxon>Embryophyta</taxon>
        <taxon>Tracheophyta</taxon>
        <taxon>Spermatophyta</taxon>
        <taxon>Magnoliopsida</taxon>
        <taxon>eudicotyledons</taxon>
        <taxon>Gunneridae</taxon>
        <taxon>Pentapetalae</taxon>
        <taxon>rosids</taxon>
        <taxon>malvids</taxon>
        <taxon>Malvales</taxon>
        <taxon>Dipterocarpaceae</taxon>
        <taxon>Rubroshorea</taxon>
    </lineage>
</organism>
<dbReference type="SMART" id="SM00184">
    <property type="entry name" value="RING"/>
    <property type="match status" value="1"/>
</dbReference>
<keyword evidence="9" id="KW-0833">Ubl conjugation pathway</keyword>
<dbReference type="InterPro" id="IPR013083">
    <property type="entry name" value="Znf_RING/FYVE/PHD"/>
</dbReference>
<evidence type="ECO:0000256" key="15">
    <source>
        <dbReference type="SAM" id="MobiDB-lite"/>
    </source>
</evidence>
<dbReference type="EC" id="2.3.2.27" evidence="4"/>
<dbReference type="PANTHER" id="PTHR46913:SF19">
    <property type="entry name" value="RING-TYPE E3 UBIQUITIN TRANSFERASE"/>
    <property type="match status" value="1"/>
</dbReference>
<dbReference type="CDD" id="cd16461">
    <property type="entry name" value="RING-H2_EL5-like"/>
    <property type="match status" value="1"/>
</dbReference>
<evidence type="ECO:0000256" key="11">
    <source>
        <dbReference type="ARBA" id="ARBA00022989"/>
    </source>
</evidence>
<sequence length="407" mass="44809">MGFDHRKLLQANSFKCDNYRYCNESQNPYGICVRSCLSICPEFCKNFPGRLPPPRPEGLPPPPFGTENHLLRTVMYIVTCLIGGLLLCAIFCTLIRMYYFRRNNRRRIEGIIFDIQEDFLDEDRGPPIDNPFWNINTVGLPQSVVDSITVFKYGKDEGLIDGTDCSVCLSEFQEDESLRLLPKCSHAFHIPCIDTWLRSHKNCPLCRAPVVCDAIVDRASVSESHVNHSGSSEETLVGNSENYELGSNDVGEGGDGERVTTDGNLGTFPTEAKSTAGSSERSLPHSKSTRVLSDLAGNRQVVEEDMQPMRRSVSLGSFSAVMVYGAVAGLKQCEHQENSETGPVKVKNTKSKVVSGSSSKGKMIKSPSVGPSVSKGPISVKRCLSSGGKFLLRRDNRSEDSILPLET</sequence>
<evidence type="ECO:0000256" key="12">
    <source>
        <dbReference type="ARBA" id="ARBA00023136"/>
    </source>
</evidence>
<dbReference type="GO" id="GO:0008270">
    <property type="term" value="F:zinc ion binding"/>
    <property type="evidence" value="ECO:0007669"/>
    <property type="project" value="UniProtKB-KW"/>
</dbReference>
<evidence type="ECO:0000256" key="10">
    <source>
        <dbReference type="ARBA" id="ARBA00022833"/>
    </source>
</evidence>
<comment type="catalytic activity">
    <reaction evidence="1">
        <text>S-ubiquitinyl-[E2 ubiquitin-conjugating enzyme]-L-cysteine + [acceptor protein]-L-lysine = [E2 ubiquitin-conjugating enzyme]-L-cysteine + N(6)-ubiquitinyl-[acceptor protein]-L-lysine.</text>
        <dbReference type="EC" id="2.3.2.27"/>
    </reaction>
</comment>
<evidence type="ECO:0000256" key="6">
    <source>
        <dbReference type="ARBA" id="ARBA00022692"/>
    </source>
</evidence>
<comment type="pathway">
    <text evidence="3">Protein modification; protein ubiquitination.</text>
</comment>
<proteinExistence type="inferred from homology"/>
<keyword evidence="12 16" id="KW-0472">Membrane</keyword>
<name>A0AAV5KFV1_9ROSI</name>
<evidence type="ECO:0000256" key="8">
    <source>
        <dbReference type="ARBA" id="ARBA00022771"/>
    </source>
</evidence>
<evidence type="ECO:0000256" key="14">
    <source>
        <dbReference type="PROSITE-ProRule" id="PRU00175"/>
    </source>
</evidence>
<comment type="caution">
    <text evidence="18">The sequence shown here is derived from an EMBL/GenBank/DDBJ whole genome shotgun (WGS) entry which is preliminary data.</text>
</comment>
<keyword evidence="5" id="KW-0808">Transferase</keyword>
<evidence type="ECO:0000259" key="17">
    <source>
        <dbReference type="PROSITE" id="PS50089"/>
    </source>
</evidence>
<dbReference type="AlphaFoldDB" id="A0AAV5KFV1"/>
<protein>
    <recommendedName>
        <fullName evidence="4">RING-type E3 ubiquitin transferase</fullName>
        <ecNumber evidence="4">2.3.2.27</ecNumber>
    </recommendedName>
</protein>
<keyword evidence="7" id="KW-0479">Metal-binding</keyword>
<accession>A0AAV5KFV1</accession>
<evidence type="ECO:0000313" key="18">
    <source>
        <dbReference type="EMBL" id="GKV23475.1"/>
    </source>
</evidence>
<keyword evidence="8 14" id="KW-0863">Zinc-finger</keyword>
<dbReference type="PANTHER" id="PTHR46913">
    <property type="entry name" value="RING-H2 FINGER PROTEIN ATL16"/>
    <property type="match status" value="1"/>
</dbReference>
<dbReference type="SUPFAM" id="SSF57850">
    <property type="entry name" value="RING/U-box"/>
    <property type="match status" value="1"/>
</dbReference>
<keyword evidence="19" id="KW-1185">Reference proteome</keyword>
<feature type="compositionally biased region" description="Polar residues" evidence="15">
    <location>
        <begin position="225"/>
        <end position="242"/>
    </location>
</feature>
<dbReference type="InterPro" id="IPR001841">
    <property type="entry name" value="Znf_RING"/>
</dbReference>
<evidence type="ECO:0000256" key="5">
    <source>
        <dbReference type="ARBA" id="ARBA00022679"/>
    </source>
</evidence>
<dbReference type="FunFam" id="3.30.40.10:FF:000233">
    <property type="entry name" value="RING-H2 finger protein ATL54"/>
    <property type="match status" value="1"/>
</dbReference>
<keyword evidence="6 16" id="KW-0812">Transmembrane</keyword>
<dbReference type="InterPro" id="IPR044600">
    <property type="entry name" value="ATL1/ATL16-like"/>
</dbReference>
<dbReference type="GO" id="GO:0016020">
    <property type="term" value="C:membrane"/>
    <property type="evidence" value="ECO:0007669"/>
    <property type="project" value="UniProtKB-SubCell"/>
</dbReference>
<evidence type="ECO:0000256" key="1">
    <source>
        <dbReference type="ARBA" id="ARBA00000900"/>
    </source>
</evidence>
<evidence type="ECO:0000256" key="7">
    <source>
        <dbReference type="ARBA" id="ARBA00022723"/>
    </source>
</evidence>
<dbReference type="Gene3D" id="3.30.40.10">
    <property type="entry name" value="Zinc/RING finger domain, C3HC4 (zinc finger)"/>
    <property type="match status" value="1"/>
</dbReference>
<reference evidence="18 19" key="1">
    <citation type="journal article" date="2021" name="Commun. Biol.">
        <title>The genome of Shorea leprosula (Dipterocarpaceae) highlights the ecological relevance of drought in aseasonal tropical rainforests.</title>
        <authorList>
            <person name="Ng K.K.S."/>
            <person name="Kobayashi M.J."/>
            <person name="Fawcett J.A."/>
            <person name="Hatakeyama M."/>
            <person name="Paape T."/>
            <person name="Ng C.H."/>
            <person name="Ang C.C."/>
            <person name="Tnah L.H."/>
            <person name="Lee C.T."/>
            <person name="Nishiyama T."/>
            <person name="Sese J."/>
            <person name="O'Brien M.J."/>
            <person name="Copetti D."/>
            <person name="Mohd Noor M.I."/>
            <person name="Ong R.C."/>
            <person name="Putra M."/>
            <person name="Sireger I.Z."/>
            <person name="Indrioko S."/>
            <person name="Kosugi Y."/>
            <person name="Izuno A."/>
            <person name="Isagi Y."/>
            <person name="Lee S.L."/>
            <person name="Shimizu K.K."/>
        </authorList>
    </citation>
    <scope>NUCLEOTIDE SEQUENCE [LARGE SCALE GENOMIC DNA]</scope>
    <source>
        <strain evidence="18">214</strain>
    </source>
</reference>
<dbReference type="GO" id="GO:0061630">
    <property type="term" value="F:ubiquitin protein ligase activity"/>
    <property type="evidence" value="ECO:0007669"/>
    <property type="project" value="UniProtKB-EC"/>
</dbReference>
<keyword evidence="10" id="KW-0862">Zinc</keyword>
<feature type="compositionally biased region" description="Polar residues" evidence="15">
    <location>
        <begin position="272"/>
        <end position="289"/>
    </location>
</feature>
<dbReference type="Proteomes" id="UP001054252">
    <property type="component" value="Unassembled WGS sequence"/>
</dbReference>
<dbReference type="Pfam" id="PF13639">
    <property type="entry name" value="zf-RING_2"/>
    <property type="match status" value="1"/>
</dbReference>
<feature type="transmembrane region" description="Helical" evidence="16">
    <location>
        <begin position="74"/>
        <end position="99"/>
    </location>
</feature>
<evidence type="ECO:0000313" key="19">
    <source>
        <dbReference type="Proteomes" id="UP001054252"/>
    </source>
</evidence>
<evidence type="ECO:0000256" key="13">
    <source>
        <dbReference type="ARBA" id="ARBA00024209"/>
    </source>
</evidence>
<dbReference type="GO" id="GO:0016567">
    <property type="term" value="P:protein ubiquitination"/>
    <property type="evidence" value="ECO:0007669"/>
    <property type="project" value="InterPro"/>
</dbReference>
<evidence type="ECO:0000256" key="2">
    <source>
        <dbReference type="ARBA" id="ARBA00004167"/>
    </source>
</evidence>
<feature type="region of interest" description="Disordered" evidence="15">
    <location>
        <begin position="225"/>
        <end position="289"/>
    </location>
</feature>
<evidence type="ECO:0000256" key="3">
    <source>
        <dbReference type="ARBA" id="ARBA00004906"/>
    </source>
</evidence>
<evidence type="ECO:0000256" key="9">
    <source>
        <dbReference type="ARBA" id="ARBA00022786"/>
    </source>
</evidence>
<comment type="subcellular location">
    <subcellularLocation>
        <location evidence="2">Membrane</location>
        <topology evidence="2">Single-pass membrane protein</topology>
    </subcellularLocation>
</comment>
<evidence type="ECO:0000256" key="16">
    <source>
        <dbReference type="SAM" id="Phobius"/>
    </source>
</evidence>
<feature type="domain" description="RING-type" evidence="17">
    <location>
        <begin position="165"/>
        <end position="207"/>
    </location>
</feature>
<comment type="similarity">
    <text evidence="13">Belongs to the RING-type zinc finger family. ATL subfamily.</text>
</comment>
<gene>
    <name evidence="18" type="ORF">SLEP1_g33191</name>
</gene>
<keyword evidence="11 16" id="KW-1133">Transmembrane helix</keyword>
<feature type="region of interest" description="Disordered" evidence="15">
    <location>
        <begin position="352"/>
        <end position="380"/>
    </location>
</feature>
<dbReference type="PROSITE" id="PS50089">
    <property type="entry name" value="ZF_RING_2"/>
    <property type="match status" value="1"/>
</dbReference>
<evidence type="ECO:0000256" key="4">
    <source>
        <dbReference type="ARBA" id="ARBA00012483"/>
    </source>
</evidence>